<accession>A0ABN2WD83</accession>
<dbReference type="Gene3D" id="3.30.70.920">
    <property type="match status" value="1"/>
</dbReference>
<keyword evidence="2" id="KW-0238">DNA-binding</keyword>
<dbReference type="SUPFAM" id="SSF46785">
    <property type="entry name" value="Winged helix' DNA-binding domain"/>
    <property type="match status" value="1"/>
</dbReference>
<dbReference type="PANTHER" id="PTHR30154">
    <property type="entry name" value="LEUCINE-RESPONSIVE REGULATORY PROTEIN"/>
    <property type="match status" value="1"/>
</dbReference>
<dbReference type="EMBL" id="BAAAPZ010000002">
    <property type="protein sequence ID" value="GAA2089761.1"/>
    <property type="molecule type" value="Genomic_DNA"/>
</dbReference>
<dbReference type="Pfam" id="PF01037">
    <property type="entry name" value="AsnC_trans_reg"/>
    <property type="match status" value="1"/>
</dbReference>
<evidence type="ECO:0000256" key="2">
    <source>
        <dbReference type="ARBA" id="ARBA00023125"/>
    </source>
</evidence>
<evidence type="ECO:0000256" key="4">
    <source>
        <dbReference type="SAM" id="MobiDB-lite"/>
    </source>
</evidence>
<keyword evidence="7" id="KW-1185">Reference proteome</keyword>
<dbReference type="InterPro" id="IPR000485">
    <property type="entry name" value="AsnC-type_HTH_dom"/>
</dbReference>
<reference evidence="6 7" key="1">
    <citation type="journal article" date="2019" name="Int. J. Syst. Evol. Microbiol.">
        <title>The Global Catalogue of Microorganisms (GCM) 10K type strain sequencing project: providing services to taxonomists for standard genome sequencing and annotation.</title>
        <authorList>
            <consortium name="The Broad Institute Genomics Platform"/>
            <consortium name="The Broad Institute Genome Sequencing Center for Infectious Disease"/>
            <person name="Wu L."/>
            <person name="Ma J."/>
        </authorList>
    </citation>
    <scope>NUCLEOTIDE SEQUENCE [LARGE SCALE GENOMIC DNA]</scope>
    <source>
        <strain evidence="6 7">JCM 15900</strain>
    </source>
</reference>
<evidence type="ECO:0000256" key="1">
    <source>
        <dbReference type="ARBA" id="ARBA00023015"/>
    </source>
</evidence>
<dbReference type="InterPro" id="IPR019887">
    <property type="entry name" value="Tscrpt_reg_AsnC/Lrp_C"/>
</dbReference>
<dbReference type="InterPro" id="IPR019885">
    <property type="entry name" value="Tscrpt_reg_HTH_AsnC-type_CS"/>
</dbReference>
<dbReference type="PROSITE" id="PS00519">
    <property type="entry name" value="HTH_ASNC_1"/>
    <property type="match status" value="1"/>
</dbReference>
<evidence type="ECO:0000256" key="3">
    <source>
        <dbReference type="ARBA" id="ARBA00023163"/>
    </source>
</evidence>
<dbReference type="InterPro" id="IPR011008">
    <property type="entry name" value="Dimeric_a/b-barrel"/>
</dbReference>
<proteinExistence type="predicted"/>
<dbReference type="PANTHER" id="PTHR30154:SF34">
    <property type="entry name" value="TRANSCRIPTIONAL REGULATOR AZLB"/>
    <property type="match status" value="1"/>
</dbReference>
<dbReference type="InterPro" id="IPR036388">
    <property type="entry name" value="WH-like_DNA-bd_sf"/>
</dbReference>
<comment type="caution">
    <text evidence="6">The sequence shown here is derived from an EMBL/GenBank/DDBJ whole genome shotgun (WGS) entry which is preliminary data.</text>
</comment>
<dbReference type="InterPro" id="IPR019888">
    <property type="entry name" value="Tscrpt_reg_AsnC-like"/>
</dbReference>
<dbReference type="InterPro" id="IPR036390">
    <property type="entry name" value="WH_DNA-bd_sf"/>
</dbReference>
<dbReference type="Proteomes" id="UP001500984">
    <property type="component" value="Unassembled WGS sequence"/>
</dbReference>
<name>A0ABN2WD83_9MICO</name>
<keyword evidence="3" id="KW-0804">Transcription</keyword>
<evidence type="ECO:0000259" key="5">
    <source>
        <dbReference type="PROSITE" id="PS50956"/>
    </source>
</evidence>
<dbReference type="RefSeq" id="WP_344334941.1">
    <property type="nucleotide sequence ID" value="NZ_BAAAPZ010000002.1"/>
</dbReference>
<feature type="region of interest" description="Disordered" evidence="4">
    <location>
        <begin position="1"/>
        <end position="38"/>
    </location>
</feature>
<protein>
    <submittedName>
        <fullName evidence="6">Lrp/AsnC family transcriptional regulator</fullName>
    </submittedName>
</protein>
<dbReference type="SUPFAM" id="SSF54909">
    <property type="entry name" value="Dimeric alpha+beta barrel"/>
    <property type="match status" value="1"/>
</dbReference>
<feature type="domain" description="HTH asnC-type" evidence="5">
    <location>
        <begin position="42"/>
        <end position="102"/>
    </location>
</feature>
<evidence type="ECO:0000313" key="6">
    <source>
        <dbReference type="EMBL" id="GAA2089761.1"/>
    </source>
</evidence>
<dbReference type="SMART" id="SM00344">
    <property type="entry name" value="HTH_ASNC"/>
    <property type="match status" value="1"/>
</dbReference>
<dbReference type="InterPro" id="IPR011991">
    <property type="entry name" value="ArsR-like_HTH"/>
</dbReference>
<dbReference type="Gene3D" id="1.10.10.10">
    <property type="entry name" value="Winged helix-like DNA-binding domain superfamily/Winged helix DNA-binding domain"/>
    <property type="match status" value="1"/>
</dbReference>
<gene>
    <name evidence="6" type="ORF">GCM10009823_05760</name>
</gene>
<keyword evidence="1" id="KW-0805">Transcription regulation</keyword>
<dbReference type="PRINTS" id="PR00033">
    <property type="entry name" value="HTHASNC"/>
</dbReference>
<organism evidence="6 7">
    <name type="scientific">Brevibacterium salitolerans</name>
    <dbReference type="NCBI Taxonomy" id="1403566"/>
    <lineage>
        <taxon>Bacteria</taxon>
        <taxon>Bacillati</taxon>
        <taxon>Actinomycetota</taxon>
        <taxon>Actinomycetes</taxon>
        <taxon>Micrococcales</taxon>
        <taxon>Brevibacteriaceae</taxon>
        <taxon>Brevibacterium</taxon>
    </lineage>
</organism>
<dbReference type="Pfam" id="PF13404">
    <property type="entry name" value="HTH_AsnC-type"/>
    <property type="match status" value="1"/>
</dbReference>
<dbReference type="CDD" id="cd00090">
    <property type="entry name" value="HTH_ARSR"/>
    <property type="match status" value="1"/>
</dbReference>
<dbReference type="PROSITE" id="PS50956">
    <property type="entry name" value="HTH_ASNC_2"/>
    <property type="match status" value="1"/>
</dbReference>
<evidence type="ECO:0000313" key="7">
    <source>
        <dbReference type="Proteomes" id="UP001500984"/>
    </source>
</evidence>
<sequence length="186" mass="20674">MTEHGESARGEAESPSAERGRRGAGRDRGHADARLRSHDLQLDERSKAIIEALQHDGRRSYADIAKEVGLSEAAVRQRVAKLVENGTMQIVAVTNPMQLGFQRQAMLGLQVTGDLAPLADEICGMEQVDYVVAAAGTYDLLVEVVCEDDEELLALLGRIRTLPQVLRTEVMTYLKLWDQRYNWGTR</sequence>